<evidence type="ECO:0000259" key="1">
    <source>
        <dbReference type="Pfam" id="PF06722"/>
    </source>
</evidence>
<dbReference type="GO" id="GO:0017000">
    <property type="term" value="P:antibiotic biosynthetic process"/>
    <property type="evidence" value="ECO:0007669"/>
    <property type="project" value="UniProtKB-ARBA"/>
</dbReference>
<reference evidence="2 3" key="1">
    <citation type="submission" date="2020-08" db="EMBL/GenBank/DDBJ databases">
        <title>Functional genomics of gut bacteria from endangered species of beetles.</title>
        <authorList>
            <person name="Carlos-Shanley C."/>
        </authorList>
    </citation>
    <scope>NUCLEOTIDE SEQUENCE [LARGE SCALE GENOMIC DNA]</scope>
    <source>
        <strain evidence="2 3">S00224</strain>
    </source>
</reference>
<evidence type="ECO:0000313" key="2">
    <source>
        <dbReference type="EMBL" id="MBB4839836.1"/>
    </source>
</evidence>
<dbReference type="GO" id="GO:0008194">
    <property type="term" value="F:UDP-glycosyltransferase activity"/>
    <property type="evidence" value="ECO:0007669"/>
    <property type="project" value="InterPro"/>
</dbReference>
<accession>A0A7W7NTF4</accession>
<keyword evidence="3" id="KW-1185">Reference proteome</keyword>
<dbReference type="InterPro" id="IPR010610">
    <property type="entry name" value="EryCIII-like_C"/>
</dbReference>
<dbReference type="Proteomes" id="UP000575241">
    <property type="component" value="Unassembled WGS sequence"/>
</dbReference>
<gene>
    <name evidence="2" type="ORF">HNP52_002928</name>
</gene>
<dbReference type="Pfam" id="PF06722">
    <property type="entry name" value="EryCIII-like_C"/>
    <property type="match status" value="1"/>
</dbReference>
<dbReference type="Gene3D" id="3.40.50.2000">
    <property type="entry name" value="Glycogen Phosphorylase B"/>
    <property type="match status" value="1"/>
</dbReference>
<name>A0A7W7NTF4_9SPHN</name>
<dbReference type="InterPro" id="IPR050426">
    <property type="entry name" value="Glycosyltransferase_28"/>
</dbReference>
<sequence>MLDLGSATAATLCCWSSVLGRLPTDAPRDAALIGFPFFDSESGGQDVLAPELASFLGAGDPPLVFTLGSFAVSSPGRFYEEAAAVSRMLGRRAVLLTGQSGAPRLEGDTLFMGYAPHSAVFPQAAIIVHHGGIGTTGQALRAGRPQVIVPHFGDQFDNAVRVESAGVGVMVKRERFERIRLRDTLSDVLSDTKMADAAILAAEKIASEDGTADASRRISALSA</sequence>
<dbReference type="GO" id="GO:0016758">
    <property type="term" value="F:hexosyltransferase activity"/>
    <property type="evidence" value="ECO:0007669"/>
    <property type="project" value="UniProtKB-ARBA"/>
</dbReference>
<dbReference type="CDD" id="cd03784">
    <property type="entry name" value="GT1_Gtf-like"/>
    <property type="match status" value="1"/>
</dbReference>
<protein>
    <submittedName>
        <fullName evidence="2">UDP:flavonoid glycosyltransferase YjiC (YdhE family)</fullName>
    </submittedName>
</protein>
<dbReference type="PANTHER" id="PTHR48050:SF13">
    <property type="entry name" value="STEROL 3-BETA-GLUCOSYLTRANSFERASE UGT80A2"/>
    <property type="match status" value="1"/>
</dbReference>
<dbReference type="RefSeq" id="WP_184168376.1">
    <property type="nucleotide sequence ID" value="NZ_JACHLN010000003.1"/>
</dbReference>
<organism evidence="2 3">
    <name type="scientific">Sphingomonas kyeonggiensis</name>
    <dbReference type="NCBI Taxonomy" id="1268553"/>
    <lineage>
        <taxon>Bacteria</taxon>
        <taxon>Pseudomonadati</taxon>
        <taxon>Pseudomonadota</taxon>
        <taxon>Alphaproteobacteria</taxon>
        <taxon>Sphingomonadales</taxon>
        <taxon>Sphingomonadaceae</taxon>
        <taxon>Sphingomonas</taxon>
    </lineage>
</organism>
<feature type="domain" description="Erythromycin biosynthesis protein CIII-like C-terminal" evidence="1">
    <location>
        <begin position="112"/>
        <end position="211"/>
    </location>
</feature>
<comment type="caution">
    <text evidence="2">The sequence shown here is derived from an EMBL/GenBank/DDBJ whole genome shotgun (WGS) entry which is preliminary data.</text>
</comment>
<dbReference type="AlphaFoldDB" id="A0A7W7NTF4"/>
<keyword evidence="2" id="KW-0808">Transferase</keyword>
<proteinExistence type="predicted"/>
<dbReference type="EMBL" id="JACHLN010000003">
    <property type="protein sequence ID" value="MBB4839836.1"/>
    <property type="molecule type" value="Genomic_DNA"/>
</dbReference>
<dbReference type="PANTHER" id="PTHR48050">
    <property type="entry name" value="STEROL 3-BETA-GLUCOSYLTRANSFERASE"/>
    <property type="match status" value="1"/>
</dbReference>
<evidence type="ECO:0000313" key="3">
    <source>
        <dbReference type="Proteomes" id="UP000575241"/>
    </source>
</evidence>
<dbReference type="SUPFAM" id="SSF53756">
    <property type="entry name" value="UDP-Glycosyltransferase/glycogen phosphorylase"/>
    <property type="match status" value="1"/>
</dbReference>
<dbReference type="InterPro" id="IPR002213">
    <property type="entry name" value="UDP_glucos_trans"/>
</dbReference>